<gene>
    <name evidence="1" type="ORF">SAMN04488056_102410</name>
</gene>
<organism evidence="1 2">
    <name type="scientific">Cohaesibacter marisflavi</name>
    <dbReference type="NCBI Taxonomy" id="655353"/>
    <lineage>
        <taxon>Bacteria</taxon>
        <taxon>Pseudomonadati</taxon>
        <taxon>Pseudomonadota</taxon>
        <taxon>Alphaproteobacteria</taxon>
        <taxon>Hyphomicrobiales</taxon>
        <taxon>Cohaesibacteraceae</taxon>
    </lineage>
</organism>
<dbReference type="STRING" id="655353.SAMN04488056_102410"/>
<proteinExistence type="predicted"/>
<reference evidence="1 2" key="1">
    <citation type="submission" date="2016-10" db="EMBL/GenBank/DDBJ databases">
        <authorList>
            <person name="de Groot N.N."/>
        </authorList>
    </citation>
    <scope>NUCLEOTIDE SEQUENCE [LARGE SCALE GENOMIC DNA]</scope>
    <source>
        <strain evidence="1 2">CGMCC 1.9157</strain>
    </source>
</reference>
<dbReference type="Gene3D" id="3.40.50.1000">
    <property type="entry name" value="HAD superfamily/HAD-like"/>
    <property type="match status" value="1"/>
</dbReference>
<dbReference type="NCBIfam" id="TIGR01509">
    <property type="entry name" value="HAD-SF-IA-v3"/>
    <property type="match status" value="1"/>
</dbReference>
<evidence type="ECO:0000313" key="1">
    <source>
        <dbReference type="EMBL" id="SFN92203.1"/>
    </source>
</evidence>
<dbReference type="PANTHER" id="PTHR43611:SF3">
    <property type="entry name" value="FLAVIN MONONUCLEOTIDE HYDROLASE 1, CHLOROPLATIC"/>
    <property type="match status" value="1"/>
</dbReference>
<dbReference type="EMBL" id="FOVR01000002">
    <property type="protein sequence ID" value="SFN92203.1"/>
    <property type="molecule type" value="Genomic_DNA"/>
</dbReference>
<dbReference type="PANTHER" id="PTHR43611">
    <property type="entry name" value="ALPHA-D-GLUCOSE 1-PHOSPHATE PHOSPHATASE"/>
    <property type="match status" value="1"/>
</dbReference>
<dbReference type="AlphaFoldDB" id="A0A1I5CZ54"/>
<dbReference type="Gene3D" id="1.10.150.240">
    <property type="entry name" value="Putative phosphatase, domain 2"/>
    <property type="match status" value="1"/>
</dbReference>
<name>A0A1I5CZ54_9HYPH</name>
<accession>A0A1I5CZ54</accession>
<evidence type="ECO:0000313" key="2">
    <source>
        <dbReference type="Proteomes" id="UP000199236"/>
    </source>
</evidence>
<dbReference type="InterPro" id="IPR036412">
    <property type="entry name" value="HAD-like_sf"/>
</dbReference>
<dbReference type="Proteomes" id="UP000199236">
    <property type="component" value="Unassembled WGS sequence"/>
</dbReference>
<protein>
    <submittedName>
        <fullName evidence="1">2-haloacid dehalogenase</fullName>
    </submittedName>
</protein>
<dbReference type="Pfam" id="PF13419">
    <property type="entry name" value="HAD_2"/>
    <property type="match status" value="1"/>
</dbReference>
<dbReference type="InterPro" id="IPR023214">
    <property type="entry name" value="HAD_sf"/>
</dbReference>
<sequence length="204" mass="23512">MSQNPSIVVFDVGNVLIRWDMHYLYESFFASKEEIDAFTAETGLHDWNLQQDLGRDWAEGIEMLTKAHPGYEKEIRAFRERWHDMVPGVISGTVLIKERLQEMNVPLYAITNFAGDTFRECQERFPTLKQFRDIVISGEEKTVKPGTDIFHILLERNNLEAADCLFVDDTMPNIDAARSIGMHAHHFKSPFGLAEDLRKYGFAI</sequence>
<dbReference type="SFLD" id="SFLDG01129">
    <property type="entry name" value="C1.5:_HAD__Beta-PGM__Phosphata"/>
    <property type="match status" value="1"/>
</dbReference>
<dbReference type="SUPFAM" id="SSF56784">
    <property type="entry name" value="HAD-like"/>
    <property type="match status" value="1"/>
</dbReference>
<dbReference type="InterPro" id="IPR006439">
    <property type="entry name" value="HAD-SF_hydro_IA"/>
</dbReference>
<dbReference type="CDD" id="cd02603">
    <property type="entry name" value="HAD_sEH-N_like"/>
    <property type="match status" value="1"/>
</dbReference>
<keyword evidence="2" id="KW-1185">Reference proteome</keyword>
<dbReference type="InterPro" id="IPR041492">
    <property type="entry name" value="HAD_2"/>
</dbReference>
<dbReference type="OrthoDB" id="9807742at2"/>
<dbReference type="InterPro" id="IPR023198">
    <property type="entry name" value="PGP-like_dom2"/>
</dbReference>
<dbReference type="RefSeq" id="WP_090069815.1">
    <property type="nucleotide sequence ID" value="NZ_FOVR01000002.1"/>
</dbReference>
<dbReference type="SFLD" id="SFLDS00003">
    <property type="entry name" value="Haloacid_Dehalogenase"/>
    <property type="match status" value="1"/>
</dbReference>